<reference evidence="2" key="1">
    <citation type="submission" date="2023-08" db="EMBL/GenBank/DDBJ databases">
        <authorList>
            <person name="Audoor S."/>
            <person name="Bilcke G."/>
        </authorList>
    </citation>
    <scope>NUCLEOTIDE SEQUENCE</scope>
</reference>
<comment type="caution">
    <text evidence="2">The sequence shown here is derived from an EMBL/GenBank/DDBJ whole genome shotgun (WGS) entry which is preliminary data.</text>
</comment>
<dbReference type="Gene3D" id="3.60.21.70">
    <property type="entry name" value="PhoD-like phosphatase"/>
    <property type="match status" value="1"/>
</dbReference>
<evidence type="ECO:0000313" key="2">
    <source>
        <dbReference type="EMBL" id="CAJ1956397.1"/>
    </source>
</evidence>
<dbReference type="EMBL" id="CAKOGP040001914">
    <property type="protein sequence ID" value="CAJ1956397.1"/>
    <property type="molecule type" value="Genomic_DNA"/>
</dbReference>
<dbReference type="Proteomes" id="UP001295423">
    <property type="component" value="Unassembled WGS sequence"/>
</dbReference>
<dbReference type="AlphaFoldDB" id="A0AAD2FXN6"/>
<dbReference type="InterPro" id="IPR038607">
    <property type="entry name" value="PhoD-like_sf"/>
</dbReference>
<dbReference type="InterPro" id="IPR018946">
    <property type="entry name" value="PhoD-like_MPP"/>
</dbReference>
<proteinExistence type="predicted"/>
<evidence type="ECO:0000313" key="3">
    <source>
        <dbReference type="Proteomes" id="UP001295423"/>
    </source>
</evidence>
<dbReference type="PANTHER" id="PTHR33987">
    <property type="entry name" value="CALCINEURIN-LIKE METALLO-PHOSPHOESTERASE SUPERFAMILY PROTEIN"/>
    <property type="match status" value="1"/>
</dbReference>
<keyword evidence="3" id="KW-1185">Reference proteome</keyword>
<dbReference type="SUPFAM" id="SSF56300">
    <property type="entry name" value="Metallo-dependent phosphatases"/>
    <property type="match status" value="1"/>
</dbReference>
<accession>A0AAD2FXN6</accession>
<protein>
    <recommendedName>
        <fullName evidence="1">PhoD-like phosphatase metallophosphatase domain-containing protein</fullName>
    </recommendedName>
</protein>
<dbReference type="PANTHER" id="PTHR33987:SF1">
    <property type="entry name" value="CALCINEURIN-LIKE METALLO-PHOSPHOESTERASE SUPERFAMILY PROTEIN"/>
    <property type="match status" value="1"/>
</dbReference>
<dbReference type="InterPro" id="IPR029052">
    <property type="entry name" value="Metallo-depent_PP-like"/>
</dbReference>
<dbReference type="Pfam" id="PF09423">
    <property type="entry name" value="PhoD"/>
    <property type="match status" value="1"/>
</dbReference>
<evidence type="ECO:0000259" key="1">
    <source>
        <dbReference type="Pfam" id="PF09423"/>
    </source>
</evidence>
<gene>
    <name evidence="2" type="ORF">CYCCA115_LOCUS16213</name>
</gene>
<feature type="domain" description="PhoD-like phosphatase metallophosphatase" evidence="1">
    <location>
        <begin position="5"/>
        <end position="164"/>
    </location>
</feature>
<organism evidence="2 3">
    <name type="scientific">Cylindrotheca closterium</name>
    <dbReference type="NCBI Taxonomy" id="2856"/>
    <lineage>
        <taxon>Eukaryota</taxon>
        <taxon>Sar</taxon>
        <taxon>Stramenopiles</taxon>
        <taxon>Ochrophyta</taxon>
        <taxon>Bacillariophyta</taxon>
        <taxon>Bacillariophyceae</taxon>
        <taxon>Bacillariophycidae</taxon>
        <taxon>Bacillariales</taxon>
        <taxon>Bacillariaceae</taxon>
        <taxon>Cylindrotheca</taxon>
    </lineage>
</organism>
<name>A0AAD2FXN6_9STRA</name>
<sequence>MTQPVWDEVLEKNIDFALLPGDTVYMNYKDRSPQGEIKYNRVWFRHLQQRAETHFANFISKTPIYSTWDDHDYGNNDADHSLAGKENSLAAWGHLWPNPYQGSSKGTGNYYSYSWGDVDYYVMDCRWYRNPHNGTLFGKPQMEWLEEKLLESTAAFKIIVSASDVMERGLTGDLKQIGKVVTKYSISGVVFNSGDIHRNQFKSQKVSNWPYPVVQITSSGIARVKQRPFAIITIDTNLEDPEMLTQFYIADSKERDTTWSNNATVDCHEIRKSKDRDLKQRCSKVVRLSDLTPS</sequence>